<gene>
    <name evidence="1" type="ORF">ZEAMMB73_Zm00001d018287</name>
</gene>
<dbReference type="EMBL" id="CM000781">
    <property type="protein sequence ID" value="AQK75462.1"/>
    <property type="molecule type" value="Genomic_DNA"/>
</dbReference>
<accession>A0A1D6HM60</accession>
<proteinExistence type="predicted"/>
<keyword evidence="1" id="KW-0547">Nucleotide-binding</keyword>
<reference evidence="1" key="1">
    <citation type="submission" date="2015-12" db="EMBL/GenBank/DDBJ databases">
        <title>Update maize B73 reference genome by single molecule sequencing technologies.</title>
        <authorList>
            <consortium name="Maize Genome Sequencing Project"/>
            <person name="Ware D."/>
        </authorList>
    </citation>
    <scope>NUCLEOTIDE SEQUENCE</scope>
    <source>
        <tissue evidence="1">Seedling</tissue>
    </source>
</reference>
<keyword evidence="1" id="KW-0067">ATP-binding</keyword>
<keyword evidence="1" id="KW-0347">Helicase</keyword>
<keyword evidence="1" id="KW-0378">Hydrolase</keyword>
<dbReference type="AlphaFoldDB" id="A0A1D6HM60"/>
<dbReference type="GO" id="GO:0004386">
    <property type="term" value="F:helicase activity"/>
    <property type="evidence" value="ECO:0007669"/>
    <property type="project" value="UniProtKB-KW"/>
</dbReference>
<sequence>MVMVMAAKNDSSRPWQQVRQFFALSVLSVVVNGTNTLFWLDKWLNGSAIHDIAPAIACMVGRRAISTRTVAQALDNWQWVSDIESPLSLIGLQQYLKLWDALRGVTLSQDADRHIWMHIASGQFSSKSYYIAFFMGSISFEP</sequence>
<protein>
    <submittedName>
        <fullName evidence="1">ATP-dependent DNA helicase Q-like 3</fullName>
    </submittedName>
</protein>
<organism evidence="1">
    <name type="scientific">Zea mays</name>
    <name type="common">Maize</name>
    <dbReference type="NCBI Taxonomy" id="4577"/>
    <lineage>
        <taxon>Eukaryota</taxon>
        <taxon>Viridiplantae</taxon>
        <taxon>Streptophyta</taxon>
        <taxon>Embryophyta</taxon>
        <taxon>Tracheophyta</taxon>
        <taxon>Spermatophyta</taxon>
        <taxon>Magnoliopsida</taxon>
        <taxon>Liliopsida</taxon>
        <taxon>Poales</taxon>
        <taxon>Poaceae</taxon>
        <taxon>PACMAD clade</taxon>
        <taxon>Panicoideae</taxon>
        <taxon>Andropogonodae</taxon>
        <taxon>Andropogoneae</taxon>
        <taxon>Tripsacinae</taxon>
        <taxon>Zea</taxon>
    </lineage>
</organism>
<name>A0A1D6HM60_MAIZE</name>
<evidence type="ECO:0000313" key="1">
    <source>
        <dbReference type="EMBL" id="AQK75462.1"/>
    </source>
</evidence>